<keyword evidence="12" id="KW-0521">NADP</keyword>
<dbReference type="InterPro" id="IPR045851">
    <property type="entry name" value="AMP-bd_C_sf"/>
</dbReference>
<evidence type="ECO:0000256" key="19">
    <source>
        <dbReference type="ARBA" id="ARBA00048260"/>
    </source>
</evidence>
<evidence type="ECO:0000256" key="2">
    <source>
        <dbReference type="ARBA" id="ARBA00003499"/>
    </source>
</evidence>
<reference evidence="23 24" key="1">
    <citation type="submission" date="2015-04" db="EMBL/GenBank/DDBJ databases">
        <title>Genome sequence of Ceratocystis platani, a major pathogen of plane trees.</title>
        <authorList>
            <person name="Belbahri L."/>
        </authorList>
    </citation>
    <scope>NUCLEOTIDE SEQUENCE [LARGE SCALE GENOMIC DNA]</scope>
    <source>
        <strain evidence="23 24">CFO</strain>
    </source>
</reference>
<dbReference type="InterPro" id="IPR000873">
    <property type="entry name" value="AMP-dep_synth/lig_dom"/>
</dbReference>
<keyword evidence="14 23" id="KW-0560">Oxidoreductase</keyword>
<comment type="catalytic activity">
    <reaction evidence="19">
        <text>(S)-2-amino-6-oxohexanoate + AMP + diphosphate + NADP(+) = L-2-aminoadipate + ATP + NADPH + H(+)</text>
        <dbReference type="Rhea" id="RHEA:46936"/>
        <dbReference type="ChEBI" id="CHEBI:15378"/>
        <dbReference type="ChEBI" id="CHEBI:30616"/>
        <dbReference type="ChEBI" id="CHEBI:33019"/>
        <dbReference type="ChEBI" id="CHEBI:57783"/>
        <dbReference type="ChEBI" id="CHEBI:58321"/>
        <dbReference type="ChEBI" id="CHEBI:58349"/>
        <dbReference type="ChEBI" id="CHEBI:58672"/>
        <dbReference type="ChEBI" id="CHEBI:456215"/>
        <dbReference type="EC" id="1.2.1.95"/>
    </reaction>
</comment>
<dbReference type="GO" id="GO:0005737">
    <property type="term" value="C:cytoplasm"/>
    <property type="evidence" value="ECO:0007669"/>
    <property type="project" value="UniProtKB-ARBA"/>
</dbReference>
<dbReference type="PROSITE" id="PS50075">
    <property type="entry name" value="CARRIER"/>
    <property type="match status" value="1"/>
</dbReference>
<comment type="cofactor">
    <cofactor evidence="1">
        <name>pantetheine 4'-phosphate</name>
        <dbReference type="ChEBI" id="CHEBI:47942"/>
    </cofactor>
</comment>
<dbReference type="NCBIfam" id="TIGR03443">
    <property type="entry name" value="alpha_am_amid"/>
    <property type="match status" value="1"/>
</dbReference>
<dbReference type="GO" id="GO:0003735">
    <property type="term" value="F:structural constituent of ribosome"/>
    <property type="evidence" value="ECO:0007669"/>
    <property type="project" value="InterPro"/>
</dbReference>
<dbReference type="PANTHER" id="PTHR44845">
    <property type="entry name" value="CARRIER DOMAIN-CONTAINING PROTEIN"/>
    <property type="match status" value="1"/>
</dbReference>
<dbReference type="InterPro" id="IPR020806">
    <property type="entry name" value="PKS_PP-bd"/>
</dbReference>
<dbReference type="EC" id="1.2.1.95" evidence="6"/>
<comment type="similarity">
    <text evidence="4">Belongs to the ATP-dependent AMP-binding enzyme family.</text>
</comment>
<dbReference type="FunFam" id="1.10.287.1480:FF:000001">
    <property type="entry name" value="30S ribosomal protein S14"/>
    <property type="match status" value="1"/>
</dbReference>
<dbReference type="EC" id="1.2.1.31" evidence="7"/>
<evidence type="ECO:0000256" key="3">
    <source>
        <dbReference type="ARBA" id="ARBA00004827"/>
    </source>
</evidence>
<proteinExistence type="inferred from homology"/>
<evidence type="ECO:0000313" key="23">
    <source>
        <dbReference type="EMBL" id="KKF96019.1"/>
    </source>
</evidence>
<dbReference type="InterPro" id="IPR014397">
    <property type="entry name" value="Lys2"/>
</dbReference>
<keyword evidence="15" id="KW-0457">Lysine biosynthesis</keyword>
<comment type="catalytic activity">
    <reaction evidence="21">
        <text>(S)-2-amino-6-oxohexanoate + NADP(+) + H2O = L-2-aminoadipate + NADPH + 2 H(+)</text>
        <dbReference type="Rhea" id="RHEA:12304"/>
        <dbReference type="ChEBI" id="CHEBI:15377"/>
        <dbReference type="ChEBI" id="CHEBI:15378"/>
        <dbReference type="ChEBI" id="CHEBI:57783"/>
        <dbReference type="ChEBI" id="CHEBI:58321"/>
        <dbReference type="ChEBI" id="CHEBI:58349"/>
        <dbReference type="ChEBI" id="CHEBI:58672"/>
        <dbReference type="EC" id="1.2.1.31"/>
    </reaction>
</comment>
<comment type="similarity">
    <text evidence="5">Belongs to the universal ribosomal protein uS14 family.</text>
</comment>
<dbReference type="InterPro" id="IPR013120">
    <property type="entry name" value="FAR_NAD-bd"/>
</dbReference>
<dbReference type="GO" id="GO:1990904">
    <property type="term" value="C:ribonucleoprotein complex"/>
    <property type="evidence" value="ECO:0007669"/>
    <property type="project" value="UniProtKB-KW"/>
</dbReference>
<keyword evidence="16" id="KW-0687">Ribonucleoprotein</keyword>
<dbReference type="PANTHER" id="PTHR44845:SF1">
    <property type="entry name" value="L-2-AMINOADIPATE REDUCTASE"/>
    <property type="match status" value="1"/>
</dbReference>
<dbReference type="GO" id="GO:0019878">
    <property type="term" value="P:lysine biosynthetic process via aminoadipic acid"/>
    <property type="evidence" value="ECO:0007669"/>
    <property type="project" value="UniProtKB-UniPathway"/>
</dbReference>
<dbReference type="Gene3D" id="1.10.1200.10">
    <property type="entry name" value="ACP-like"/>
    <property type="match status" value="1"/>
</dbReference>
<evidence type="ECO:0000256" key="7">
    <source>
        <dbReference type="ARBA" id="ARBA00013073"/>
    </source>
</evidence>
<dbReference type="Gene3D" id="3.30.300.30">
    <property type="match status" value="1"/>
</dbReference>
<accession>A0A0F8DJE7</accession>
<dbReference type="Pfam" id="PF07993">
    <property type="entry name" value="NAD_binding_4"/>
    <property type="match status" value="1"/>
</dbReference>
<evidence type="ECO:0000256" key="4">
    <source>
        <dbReference type="ARBA" id="ARBA00006432"/>
    </source>
</evidence>
<dbReference type="InterPro" id="IPR042099">
    <property type="entry name" value="ANL_N_sf"/>
</dbReference>
<dbReference type="NCBIfam" id="TIGR01746">
    <property type="entry name" value="Thioester-redct"/>
    <property type="match status" value="1"/>
</dbReference>
<sequence>MASPIPDPTIDLHWDDFKGAIHDIFESNALKHPERPCVIETKTATTPERTFTYKQINEAANVLAHYFVANGSQVEDVVMVYAHRCVDLVVAYMGALRAGLTVTVLDPLYPADRQIIYLEVAQPKFLVQIARATEDAGQLSEKVREYIDKSLSLKAEVPGLALLDGGSIAGGMVDGSDCLDVFQASKSKNPGVQVGPDNVPTLSFTSGTEGRPKGVRSRHFNLTYYFPWMAQRFGLNETSKFTMLSGIAHDPIQRDIFTPLFLGAQLLVPSRDDIAHELLAEWMKTYGATVTHLTPAMGQILVGGATSQFPMLKNAFFVGDILIKRDCRRLQELAENVCIINMYGTTETSRAVSYYEVPSRAQQPDFLDTLGDIIPAGSGMVDVQLIVVDRDNHSRMCGIGEQGELFVRAGGLSECYLGDDEKIKELNKTKFLNNWFVEPGRWEKEYAAKIASGNYNESWRPLFKGPRDRLYRTGDLARYMPDGNAEVTGRIDNQVKIRGFRIELGEIDTHLSRHPLIRENVTLVRRNKDEEPTLVSYIVPEMKRWHGWLQDKGLPNDPTTDESMVTMLTKFRPLSDDCRELLKTKVPSYAIPSVFVPLARMPLNPNGKIDKPALPFPEASELRAATGMSRTVDQSQMSEIQQKVAQIWGELLEAVNAESLGPSSNFFEVGGHSILAQQMRLKVKKTWNGIDLPMSVIFQHQTVAAFAAEISRALDPTGLTLGTTDSVPTVDEAYSIDARELAEKLPASFQTANLDLSTPKTVLLTGATGFLGSYLLKDLMERNMKVFAHVRAKDAASGLARVESTAKAYGIWNDAWKEQISIVTGDLAKPSIGISEGEWEKLANEVDIIVHNGAMVNWMQPYSSMRPANVLSTLALIELAAVGRPKMFGFVSSTSTLDSDYFVKLSKESIAAGGTGVLESDDMEGSSKGLGTGYGQSKWTSEYILRAAGKRGLAGSIIRSGYVTGDPISGATITDDFLVRMLKGCLQLQSRPYIPNTVNQVPVTHVARLVTASTLHPAVSPMAVTQVTAHPRLRFDQYLGSLETYGYEVPEIPYDEWRTKMEDYVASSTGGAKEEHALLPLFHFVTGDLPGNTIAPELDDRNAAASLKADAAITGQDLSAGGAVTEEIMGIYLAYLVETGFLPAPTKAGAKKLPVCELTTSSAKMSMFQRAKKLDLGCFVNIRTIRDHTKRKVFEQFEPERQALRYIIRNTTLHPRIRTEAQLQLAQMHSYTRPTMIRNRCILGGKSRGVFRDFKMTRFNFRMQALAGDLPGVKQASW</sequence>
<evidence type="ECO:0000256" key="8">
    <source>
        <dbReference type="ARBA" id="ARBA00022450"/>
    </source>
</evidence>
<dbReference type="InterPro" id="IPR010080">
    <property type="entry name" value="Thioester_reductase-like_dom"/>
</dbReference>
<dbReference type="GO" id="GO:0031177">
    <property type="term" value="F:phosphopantetheine binding"/>
    <property type="evidence" value="ECO:0007669"/>
    <property type="project" value="InterPro"/>
</dbReference>
<dbReference type="InterPro" id="IPR036291">
    <property type="entry name" value="NAD(P)-bd_dom_sf"/>
</dbReference>
<dbReference type="SUPFAM" id="SSF56801">
    <property type="entry name" value="Acetyl-CoA synthetase-like"/>
    <property type="match status" value="1"/>
</dbReference>
<keyword evidence="8" id="KW-0596">Phosphopantetheine</keyword>
<dbReference type="InterPro" id="IPR001209">
    <property type="entry name" value="Ribosomal_uS14"/>
</dbReference>
<feature type="domain" description="Carrier" evidence="22">
    <location>
        <begin position="635"/>
        <end position="714"/>
    </location>
</feature>
<comment type="function">
    <text evidence="2">Catalyzes the activation of alpha-aminoadipate by ATP-dependent adenylation and the reduction of activated alpha-aminoadipate by NADPH. The activated alpha-aminoadipate is bound to the phosphopantheinyl group of the enzyme itself before it is reduced to (S)-2-amino-6-oxohexanoate.</text>
</comment>
<dbReference type="Pfam" id="PF00501">
    <property type="entry name" value="AMP-binding"/>
    <property type="match status" value="1"/>
</dbReference>
<dbReference type="Pfam" id="PF00253">
    <property type="entry name" value="Ribosomal_S14"/>
    <property type="match status" value="1"/>
</dbReference>
<evidence type="ECO:0000256" key="21">
    <source>
        <dbReference type="ARBA" id="ARBA00049537"/>
    </source>
</evidence>
<dbReference type="InterPro" id="IPR009081">
    <property type="entry name" value="PP-bd_ACP"/>
</dbReference>
<dbReference type="FunFam" id="3.40.50.720:FF:000787">
    <property type="entry name" value="L-2-aminoadipate reductase"/>
    <property type="match status" value="1"/>
</dbReference>
<comment type="pathway">
    <text evidence="3">Amino-acid biosynthesis; L-lysine biosynthesis via AAA pathway; L-lysine from L-alpha-aminoadipate (fungal route): step 1/3.</text>
</comment>
<dbReference type="SUPFAM" id="SSF57716">
    <property type="entry name" value="Glucocorticoid receptor-like (DNA-binding domain)"/>
    <property type="match status" value="1"/>
</dbReference>
<dbReference type="EMBL" id="LBBL01000066">
    <property type="protein sequence ID" value="KKF96019.1"/>
    <property type="molecule type" value="Genomic_DNA"/>
</dbReference>
<keyword evidence="9" id="KW-0597">Phosphoprotein</keyword>
<keyword evidence="13" id="KW-0689">Ribosomal protein</keyword>
<evidence type="ECO:0000256" key="9">
    <source>
        <dbReference type="ARBA" id="ARBA00022553"/>
    </source>
</evidence>
<evidence type="ECO:0000256" key="15">
    <source>
        <dbReference type="ARBA" id="ARBA00023154"/>
    </source>
</evidence>
<evidence type="ECO:0000256" key="17">
    <source>
        <dbReference type="ARBA" id="ARBA00031335"/>
    </source>
</evidence>
<dbReference type="PROSITE" id="PS00455">
    <property type="entry name" value="AMP_BINDING"/>
    <property type="match status" value="1"/>
</dbReference>
<dbReference type="InterPro" id="IPR020845">
    <property type="entry name" value="AMP-binding_CS"/>
</dbReference>
<dbReference type="SUPFAM" id="SSF47336">
    <property type="entry name" value="ACP-like"/>
    <property type="match status" value="1"/>
</dbReference>
<dbReference type="InterPro" id="IPR010071">
    <property type="entry name" value="AA_adenyl_dom"/>
</dbReference>
<evidence type="ECO:0000256" key="12">
    <source>
        <dbReference type="ARBA" id="ARBA00022857"/>
    </source>
</evidence>
<evidence type="ECO:0000313" key="24">
    <source>
        <dbReference type="Proteomes" id="UP000034841"/>
    </source>
</evidence>
<dbReference type="SUPFAM" id="SSF51735">
    <property type="entry name" value="NAD(P)-binding Rossmann-fold domains"/>
    <property type="match status" value="1"/>
</dbReference>
<comment type="caution">
    <text evidence="23">The sequence shown here is derived from an EMBL/GenBank/DDBJ whole genome shotgun (WGS) entry which is preliminary data.</text>
</comment>
<dbReference type="CDD" id="cd05235">
    <property type="entry name" value="SDR_e1"/>
    <property type="match status" value="1"/>
</dbReference>
<dbReference type="GO" id="GO:0005840">
    <property type="term" value="C:ribosome"/>
    <property type="evidence" value="ECO:0007669"/>
    <property type="project" value="UniProtKB-KW"/>
</dbReference>
<evidence type="ECO:0000256" key="6">
    <source>
        <dbReference type="ARBA" id="ARBA00012913"/>
    </source>
</evidence>
<dbReference type="AlphaFoldDB" id="A0A0F8DJE7"/>
<dbReference type="GO" id="GO:0004043">
    <property type="term" value="F:L-aminoadipate-semialdehyde dehydrogenase [NAD(P)+] activity"/>
    <property type="evidence" value="ECO:0007669"/>
    <property type="project" value="UniProtKB-EC"/>
</dbReference>
<evidence type="ECO:0000256" key="18">
    <source>
        <dbReference type="ARBA" id="ARBA00032195"/>
    </source>
</evidence>
<dbReference type="Gene3D" id="1.10.287.1480">
    <property type="match status" value="1"/>
</dbReference>
<dbReference type="UniPathway" id="UPA00033">
    <property type="reaction ID" value="UER00032"/>
</dbReference>
<evidence type="ECO:0000259" key="22">
    <source>
        <dbReference type="PROSITE" id="PS50075"/>
    </source>
</evidence>
<dbReference type="Gene3D" id="3.40.50.720">
    <property type="entry name" value="NAD(P)-binding Rossmann-like Domain"/>
    <property type="match status" value="1"/>
</dbReference>
<evidence type="ECO:0000256" key="14">
    <source>
        <dbReference type="ARBA" id="ARBA00023002"/>
    </source>
</evidence>
<dbReference type="SMART" id="SM00823">
    <property type="entry name" value="PKS_PP"/>
    <property type="match status" value="1"/>
</dbReference>
<evidence type="ECO:0000256" key="20">
    <source>
        <dbReference type="ARBA" id="ARBA00048414"/>
    </source>
</evidence>
<evidence type="ECO:0000256" key="11">
    <source>
        <dbReference type="ARBA" id="ARBA00022605"/>
    </source>
</evidence>
<evidence type="ECO:0000256" key="10">
    <source>
        <dbReference type="ARBA" id="ARBA00022598"/>
    </source>
</evidence>
<name>A0A0F8DJE7_CERFI</name>
<dbReference type="OrthoDB" id="329835at2759"/>
<keyword evidence="11" id="KW-0028">Amino-acid biosynthesis</keyword>
<dbReference type="Pfam" id="PF00550">
    <property type="entry name" value="PP-binding"/>
    <property type="match status" value="1"/>
</dbReference>
<evidence type="ECO:0000256" key="1">
    <source>
        <dbReference type="ARBA" id="ARBA00001957"/>
    </source>
</evidence>
<dbReference type="NCBIfam" id="TIGR01733">
    <property type="entry name" value="AA-adenyl-dom"/>
    <property type="match status" value="1"/>
</dbReference>
<protein>
    <recommendedName>
        <fullName evidence="18">Alpha-aminoadipate reductase</fullName>
        <ecNumber evidence="7">1.2.1.31</ecNumber>
        <ecNumber evidence="6">1.2.1.95</ecNumber>
    </recommendedName>
    <alternativeName>
        <fullName evidence="17">L-aminoadipate-semialdehyde dehydrogenase</fullName>
    </alternativeName>
</protein>
<dbReference type="PIRSF" id="PIRSF001617">
    <property type="entry name" value="Alpha-AR"/>
    <property type="match status" value="1"/>
</dbReference>
<comment type="catalytic activity">
    <reaction evidence="20">
        <text>(S)-2-amino-6-oxohexanoate + NAD(+) + H2O = L-2-aminoadipate + NADH + 2 H(+)</text>
        <dbReference type="Rhea" id="RHEA:12308"/>
        <dbReference type="ChEBI" id="CHEBI:15377"/>
        <dbReference type="ChEBI" id="CHEBI:15378"/>
        <dbReference type="ChEBI" id="CHEBI:57540"/>
        <dbReference type="ChEBI" id="CHEBI:57945"/>
        <dbReference type="ChEBI" id="CHEBI:58321"/>
        <dbReference type="ChEBI" id="CHEBI:58672"/>
        <dbReference type="EC" id="1.2.1.31"/>
    </reaction>
</comment>
<dbReference type="GO" id="GO:0006412">
    <property type="term" value="P:translation"/>
    <property type="evidence" value="ECO:0007669"/>
    <property type="project" value="InterPro"/>
</dbReference>
<dbReference type="GO" id="GO:0016874">
    <property type="term" value="F:ligase activity"/>
    <property type="evidence" value="ECO:0007669"/>
    <property type="project" value="UniProtKB-KW"/>
</dbReference>
<evidence type="ECO:0000256" key="16">
    <source>
        <dbReference type="ARBA" id="ARBA00023274"/>
    </source>
</evidence>
<dbReference type="Gene3D" id="3.40.50.12780">
    <property type="entry name" value="N-terminal domain of ligase-like"/>
    <property type="match status" value="1"/>
</dbReference>
<dbReference type="Proteomes" id="UP000034841">
    <property type="component" value="Unassembled WGS sequence"/>
</dbReference>
<dbReference type="InterPro" id="IPR036736">
    <property type="entry name" value="ACP-like_sf"/>
</dbReference>
<keyword evidence="24" id="KW-1185">Reference proteome</keyword>
<gene>
    <name evidence="23" type="primary">lys2</name>
    <name evidence="23" type="ORF">CFO_g1608</name>
</gene>
<keyword evidence="10" id="KW-0436">Ligase</keyword>
<evidence type="ECO:0000256" key="13">
    <source>
        <dbReference type="ARBA" id="ARBA00022980"/>
    </source>
</evidence>
<organism evidence="23 24">
    <name type="scientific">Ceratocystis fimbriata f. sp. platani</name>
    <dbReference type="NCBI Taxonomy" id="88771"/>
    <lineage>
        <taxon>Eukaryota</taxon>
        <taxon>Fungi</taxon>
        <taxon>Dikarya</taxon>
        <taxon>Ascomycota</taxon>
        <taxon>Pezizomycotina</taxon>
        <taxon>Sordariomycetes</taxon>
        <taxon>Hypocreomycetidae</taxon>
        <taxon>Microascales</taxon>
        <taxon>Ceratocystidaceae</taxon>
        <taxon>Ceratocystis</taxon>
    </lineage>
</organism>
<evidence type="ECO:0000256" key="5">
    <source>
        <dbReference type="ARBA" id="ARBA00009083"/>
    </source>
</evidence>